<reference evidence="4" key="1">
    <citation type="journal article" date="2015" name="Proc. Natl. Acad. Sci. U.S.A.">
        <title>Genome sequencing of adzuki bean (Vigna angularis) provides insight into high starch and low fat accumulation and domestication.</title>
        <authorList>
            <person name="Yang K."/>
            <person name="Tian Z."/>
            <person name="Chen C."/>
            <person name="Luo L."/>
            <person name="Zhao B."/>
            <person name="Wang Z."/>
            <person name="Yu L."/>
            <person name="Li Y."/>
            <person name="Sun Y."/>
            <person name="Li W."/>
            <person name="Chen Y."/>
            <person name="Li Y."/>
            <person name="Zhang Y."/>
            <person name="Ai D."/>
            <person name="Zhao J."/>
            <person name="Shang C."/>
            <person name="Ma Y."/>
            <person name="Wu B."/>
            <person name="Wang M."/>
            <person name="Gao L."/>
            <person name="Sun D."/>
            <person name="Zhang P."/>
            <person name="Guo F."/>
            <person name="Wang W."/>
            <person name="Li Y."/>
            <person name="Wang J."/>
            <person name="Varshney R.K."/>
            <person name="Wang J."/>
            <person name="Ling H.Q."/>
            <person name="Wan P."/>
        </authorList>
    </citation>
    <scope>NUCLEOTIDE SEQUENCE</scope>
    <source>
        <strain evidence="4">cv. Jingnong 6</strain>
    </source>
</reference>
<protein>
    <recommendedName>
        <fullName evidence="2">Putative plant transposon protein domain-containing protein</fullName>
    </recommendedName>
</protein>
<evidence type="ECO:0000313" key="4">
    <source>
        <dbReference type="Proteomes" id="UP000053144"/>
    </source>
</evidence>
<dbReference type="EMBL" id="CM003377">
    <property type="protein sequence ID" value="KOM48241.1"/>
    <property type="molecule type" value="Genomic_DNA"/>
</dbReference>
<sequence length="263" mass="30771">MALSSGSKRIKTIVAQTERGKKRKEQAYSNKFLSHMHERHFEMVQNRRELGRRQWEQVASYPAPANIVVAKEFYTNARSFNGDQERYTIYVRGKRIPYDADTINTFLGTEWTEEQCQFASSIEEDINYAEMERTLCIPRGHFQRNRQDVPIHNKRSFLTPLAQYWMAFTHANIQLCSHVSDITTHRVVFIYCVLKRLNINEDFLDYVAWPSDQAQPSGGAGMFGVVVMKEDEEEDDEEDEDEDDDEDKEEDDEDDEDEDDSRG</sequence>
<dbReference type="InterPro" id="IPR046796">
    <property type="entry name" value="Transposase_32_dom"/>
</dbReference>
<dbReference type="Gramene" id="KOM48241">
    <property type="protein sequence ID" value="KOM48241"/>
    <property type="gene ID" value="LR48_Vigan07g194500"/>
</dbReference>
<organism evidence="3 4">
    <name type="scientific">Phaseolus angularis</name>
    <name type="common">Azuki bean</name>
    <name type="synonym">Vigna angularis</name>
    <dbReference type="NCBI Taxonomy" id="3914"/>
    <lineage>
        <taxon>Eukaryota</taxon>
        <taxon>Viridiplantae</taxon>
        <taxon>Streptophyta</taxon>
        <taxon>Embryophyta</taxon>
        <taxon>Tracheophyta</taxon>
        <taxon>Spermatophyta</taxon>
        <taxon>Magnoliopsida</taxon>
        <taxon>eudicotyledons</taxon>
        <taxon>Gunneridae</taxon>
        <taxon>Pentapetalae</taxon>
        <taxon>rosids</taxon>
        <taxon>fabids</taxon>
        <taxon>Fabales</taxon>
        <taxon>Fabaceae</taxon>
        <taxon>Papilionoideae</taxon>
        <taxon>50 kb inversion clade</taxon>
        <taxon>NPAAA clade</taxon>
        <taxon>indigoferoid/millettioid clade</taxon>
        <taxon>Phaseoleae</taxon>
        <taxon>Vigna</taxon>
    </lineage>
</organism>
<feature type="domain" description="Putative plant transposon protein" evidence="2">
    <location>
        <begin position="52"/>
        <end position="200"/>
    </location>
</feature>
<proteinExistence type="predicted"/>
<dbReference type="Pfam" id="PF20167">
    <property type="entry name" value="Transposase_32"/>
    <property type="match status" value="1"/>
</dbReference>
<gene>
    <name evidence="3" type="ORF">LR48_Vigan07g194500</name>
</gene>
<dbReference type="OMA" id="THANIQL"/>
<evidence type="ECO:0000259" key="2">
    <source>
        <dbReference type="Pfam" id="PF20167"/>
    </source>
</evidence>
<dbReference type="InterPro" id="IPR016024">
    <property type="entry name" value="ARM-type_fold"/>
</dbReference>
<feature type="compositionally biased region" description="Acidic residues" evidence="1">
    <location>
        <begin position="230"/>
        <end position="263"/>
    </location>
</feature>
<dbReference type="Proteomes" id="UP000053144">
    <property type="component" value="Chromosome 7"/>
</dbReference>
<name>A0A0L9UZV9_PHAAN</name>
<dbReference type="AlphaFoldDB" id="A0A0L9UZV9"/>
<accession>A0A0L9UZV9</accession>
<feature type="region of interest" description="Disordered" evidence="1">
    <location>
        <begin position="218"/>
        <end position="263"/>
    </location>
</feature>
<dbReference type="SUPFAM" id="SSF48371">
    <property type="entry name" value="ARM repeat"/>
    <property type="match status" value="1"/>
</dbReference>
<evidence type="ECO:0000256" key="1">
    <source>
        <dbReference type="SAM" id="MobiDB-lite"/>
    </source>
</evidence>
<evidence type="ECO:0000313" key="3">
    <source>
        <dbReference type="EMBL" id="KOM48241.1"/>
    </source>
</evidence>